<dbReference type="EMBL" id="VSSQ01002110">
    <property type="protein sequence ID" value="MPM13372.1"/>
    <property type="molecule type" value="Genomic_DNA"/>
</dbReference>
<organism evidence="1">
    <name type="scientific">bioreactor metagenome</name>
    <dbReference type="NCBI Taxonomy" id="1076179"/>
    <lineage>
        <taxon>unclassified sequences</taxon>
        <taxon>metagenomes</taxon>
        <taxon>ecological metagenomes</taxon>
    </lineage>
</organism>
<dbReference type="AlphaFoldDB" id="A0A644XAZ1"/>
<evidence type="ECO:0000313" key="1">
    <source>
        <dbReference type="EMBL" id="MPM13372.1"/>
    </source>
</evidence>
<name>A0A644XAZ1_9ZZZZ</name>
<accession>A0A644XAZ1</accession>
<gene>
    <name evidence="1" type="ORF">SDC9_59729</name>
</gene>
<reference evidence="1" key="1">
    <citation type="submission" date="2019-08" db="EMBL/GenBank/DDBJ databases">
        <authorList>
            <person name="Kucharzyk K."/>
            <person name="Murdoch R.W."/>
            <person name="Higgins S."/>
            <person name="Loffler F."/>
        </authorList>
    </citation>
    <scope>NUCLEOTIDE SEQUENCE</scope>
</reference>
<protein>
    <submittedName>
        <fullName evidence="1">Uncharacterized protein</fullName>
    </submittedName>
</protein>
<comment type="caution">
    <text evidence="1">The sequence shown here is derived from an EMBL/GenBank/DDBJ whole genome shotgun (WGS) entry which is preliminary data.</text>
</comment>
<proteinExistence type="predicted"/>
<sequence>MTKQEYNENLKRYDKAMEWFDSKPDEIQVDKFINNFLEILEKLRTGALELKPNEIEIIGGFEL</sequence>